<dbReference type="PANTHER" id="PTHR34477">
    <property type="entry name" value="UPF0213 PROTEIN YHBQ"/>
    <property type="match status" value="1"/>
</dbReference>
<reference evidence="3 4" key="1">
    <citation type="submission" date="2020-07" db="EMBL/GenBank/DDBJ databases">
        <title>Huge and variable diversity of episymbiotic CPR bacteria and DPANN archaea in groundwater ecosystems.</title>
        <authorList>
            <person name="He C.Y."/>
            <person name="Keren R."/>
            <person name="Whittaker M."/>
            <person name="Farag I.F."/>
            <person name="Doudna J."/>
            <person name="Cate J.H.D."/>
            <person name="Banfield J.F."/>
        </authorList>
    </citation>
    <scope>NUCLEOTIDE SEQUENCE [LARGE SCALE GENOMIC DNA]</scope>
    <source>
        <strain evidence="3">NC_groundwater_541_Ag_S-0.1um_46_50</strain>
    </source>
</reference>
<dbReference type="CDD" id="cd10449">
    <property type="entry name" value="GIY-YIG_SLX1_like"/>
    <property type="match status" value="1"/>
</dbReference>
<dbReference type="InterPro" id="IPR000305">
    <property type="entry name" value="GIY-YIG_endonuc"/>
</dbReference>
<dbReference type="InterPro" id="IPR035901">
    <property type="entry name" value="GIY-YIG_endonuc_sf"/>
</dbReference>
<dbReference type="Pfam" id="PF01541">
    <property type="entry name" value="GIY-YIG"/>
    <property type="match status" value="1"/>
</dbReference>
<gene>
    <name evidence="3" type="ORF">HYW89_02110</name>
</gene>
<sequence>MVYYVYILYSDRFDRFYIGQTNNINLRLRHHNFGKSSWTKSYRPWRLIHSESFQTRTKAMQREKYLKSLKDKRYLLRFL</sequence>
<proteinExistence type="inferred from homology"/>
<evidence type="ECO:0000256" key="1">
    <source>
        <dbReference type="ARBA" id="ARBA00007435"/>
    </source>
</evidence>
<dbReference type="PANTHER" id="PTHR34477:SF1">
    <property type="entry name" value="UPF0213 PROTEIN YHBQ"/>
    <property type="match status" value="1"/>
</dbReference>
<evidence type="ECO:0000259" key="2">
    <source>
        <dbReference type="PROSITE" id="PS50164"/>
    </source>
</evidence>
<comment type="similarity">
    <text evidence="1">Belongs to the UPF0213 family.</text>
</comment>
<dbReference type="AlphaFoldDB" id="A0A7T5USI0"/>
<name>A0A7T5USI0_9BACT</name>
<organism evidence="3 4">
    <name type="scientific">Candidatus Sungiibacteriota bacterium</name>
    <dbReference type="NCBI Taxonomy" id="2750080"/>
    <lineage>
        <taxon>Bacteria</taxon>
        <taxon>Candidatus Sungiibacteriota</taxon>
    </lineage>
</organism>
<protein>
    <submittedName>
        <fullName evidence="3">GIY-YIG nuclease family protein</fullName>
    </submittedName>
</protein>
<dbReference type="EMBL" id="CP066690">
    <property type="protein sequence ID" value="QQG45693.1"/>
    <property type="molecule type" value="Genomic_DNA"/>
</dbReference>
<dbReference type="Gene3D" id="3.40.1440.10">
    <property type="entry name" value="GIY-YIG endonuclease"/>
    <property type="match status" value="1"/>
</dbReference>
<dbReference type="Proteomes" id="UP000595618">
    <property type="component" value="Chromosome"/>
</dbReference>
<feature type="domain" description="GIY-YIG" evidence="2">
    <location>
        <begin position="1"/>
        <end position="76"/>
    </location>
</feature>
<dbReference type="PROSITE" id="PS50164">
    <property type="entry name" value="GIY_YIG"/>
    <property type="match status" value="1"/>
</dbReference>
<evidence type="ECO:0000313" key="3">
    <source>
        <dbReference type="EMBL" id="QQG45693.1"/>
    </source>
</evidence>
<evidence type="ECO:0000313" key="4">
    <source>
        <dbReference type="Proteomes" id="UP000595618"/>
    </source>
</evidence>
<dbReference type="InterPro" id="IPR050190">
    <property type="entry name" value="UPF0213_domain"/>
</dbReference>
<accession>A0A7T5USI0</accession>
<dbReference type="SUPFAM" id="SSF82771">
    <property type="entry name" value="GIY-YIG endonuclease"/>
    <property type="match status" value="1"/>
</dbReference>